<reference evidence="2" key="1">
    <citation type="submission" date="2014-04" db="EMBL/GenBank/DDBJ databases">
        <authorList>
            <person name="Harrison E."/>
        </authorList>
    </citation>
    <scope>NUCLEOTIDE SEQUENCE</scope>
    <source>
        <strain evidence="2">313</strain>
    </source>
</reference>
<keyword evidence="1" id="KW-0732">Signal</keyword>
<organism evidence="2">
    <name type="scientific">Klebsiella sp. 313</name>
    <dbReference type="NCBI Taxonomy" id="1497797"/>
    <lineage>
        <taxon>Bacteria</taxon>
        <taxon>Pseudomonadati</taxon>
        <taxon>Pseudomonadota</taxon>
        <taxon>Gammaproteobacteria</taxon>
        <taxon>Enterobacterales</taxon>
        <taxon>Enterobacteriaceae</taxon>
        <taxon>Klebsiella/Raoultella group</taxon>
        <taxon>Klebsiella</taxon>
    </lineage>
</organism>
<evidence type="ECO:0008006" key="3">
    <source>
        <dbReference type="Google" id="ProtNLM"/>
    </source>
</evidence>
<dbReference type="EMBL" id="AB924554">
    <property type="protein sequence ID" value="BAT23300.1"/>
    <property type="molecule type" value="Genomic_DNA"/>
</dbReference>
<protein>
    <recommendedName>
        <fullName evidence="3">Glycosyl hydrolase</fullName>
    </recommendedName>
</protein>
<proteinExistence type="predicted"/>
<feature type="signal peptide" evidence="1">
    <location>
        <begin position="1"/>
        <end position="20"/>
    </location>
</feature>
<name>A0A0P0YQM2_9ENTR</name>
<evidence type="ECO:0000256" key="1">
    <source>
        <dbReference type="SAM" id="SignalP"/>
    </source>
</evidence>
<dbReference type="AlphaFoldDB" id="A0A0P0YQM2"/>
<sequence>MLGKKKFFWFLLFFTFNAYANQVWFCPINTDFINSQNSISEWPNAAKNIKVVKLYHGLIYNTKMSILKEKFNTLHALGIKVAIELPVMIESGKKRKKYIEGFENESYVKEIISKLSHNGIAVDYFVMDEPLYFGAYRGRNKTAMTAEEAVESVVKRSIDNIALIKKVYPNAALGLVEPIQLFKHNDFYDYFDLYNNKMKSHGIDIKFVQDDIVWNKFNMDAIVKLYNKLKNNNIDFDIIINASKKSTSNSQWIKSANDNLILMASFFKNNRVGIVFQSWNKHPSKIIPEWDADSHLSQIIFFNRLMQNKNIGIQ</sequence>
<evidence type="ECO:0000313" key="2">
    <source>
        <dbReference type="EMBL" id="BAT23300.1"/>
    </source>
</evidence>
<reference evidence="2" key="2">
    <citation type="journal article" date="2015" name="Sci. Rep.">
        <title>Genetic analysis of capsular polysaccharide synthesis gene clusters in 79 capsular types of Klebsiella spp.</title>
        <authorList>
            <person name="Pan Y.J."/>
            <person name="Lin T.L."/>
            <person name="Chen C.T."/>
            <person name="Chen Y.Y."/>
            <person name="Hsieh P.F."/>
            <person name="Hsu C.R."/>
            <person name="Wu M.C."/>
            <person name="Wang J.T."/>
        </authorList>
    </citation>
    <scope>NUCLEOTIDE SEQUENCE</scope>
    <source>
        <strain evidence="2">313</strain>
    </source>
</reference>
<feature type="chain" id="PRO_5006057733" description="Glycosyl hydrolase" evidence="1">
    <location>
        <begin position="21"/>
        <end position="314"/>
    </location>
</feature>
<accession>A0A0P0YQM2</accession>